<sequence>MEESKLNEEKSREKKRSRIDDDKPFHEESDGYGRSKKRQRFFEQGSFNFPKYKKERVSNPKQAEISNVSLWSTCARWCLEIPPKLIHKGEMKEMADTRQTTTSQGLDTTASEGTNKVYEYSFQHINPFIHTTLEWRDIRVFARLRKKAAEECDLCLEGLCSAYRATWMPKRAMSYLRGYIDA</sequence>
<name>M1DMH9_SOLTU</name>
<dbReference type="Proteomes" id="UP000011115">
    <property type="component" value="Unassembled WGS sequence"/>
</dbReference>
<reference evidence="3" key="1">
    <citation type="journal article" date="2011" name="Nature">
        <title>Genome sequence and analysis of the tuber crop potato.</title>
        <authorList>
            <consortium name="The Potato Genome Sequencing Consortium"/>
        </authorList>
    </citation>
    <scope>NUCLEOTIDE SEQUENCE [LARGE SCALE GENOMIC DNA]</scope>
    <source>
        <strain evidence="3">cv. DM1-3 516 R44</strain>
    </source>
</reference>
<dbReference type="Gramene" id="PGSC0003DMT400091398">
    <property type="protein sequence ID" value="PGSC0003DMT400091398"/>
    <property type="gene ID" value="PGSC0003DMG400040969"/>
</dbReference>
<dbReference type="PaxDb" id="4113-PGSC0003DMT400091398"/>
<dbReference type="InParanoid" id="M1DMH9"/>
<feature type="compositionally biased region" description="Basic and acidic residues" evidence="1">
    <location>
        <begin position="1"/>
        <end position="33"/>
    </location>
</feature>
<reference evidence="2" key="2">
    <citation type="submission" date="2015-06" db="UniProtKB">
        <authorList>
            <consortium name="EnsemblPlants"/>
        </authorList>
    </citation>
    <scope>IDENTIFICATION</scope>
    <source>
        <strain evidence="2">DM1-3 516 R44</strain>
    </source>
</reference>
<evidence type="ECO:0000313" key="2">
    <source>
        <dbReference type="EnsemblPlants" id="PGSC0003DMT400091398"/>
    </source>
</evidence>
<feature type="region of interest" description="Disordered" evidence="1">
    <location>
        <begin position="1"/>
        <end position="42"/>
    </location>
</feature>
<dbReference type="HOGENOM" id="CLU_1484488_0_0_1"/>
<evidence type="ECO:0000313" key="3">
    <source>
        <dbReference type="Proteomes" id="UP000011115"/>
    </source>
</evidence>
<proteinExistence type="predicted"/>
<dbReference type="EnsemblPlants" id="PGSC0003DMT400091398">
    <property type="protein sequence ID" value="PGSC0003DMT400091398"/>
    <property type="gene ID" value="PGSC0003DMG400040969"/>
</dbReference>
<evidence type="ECO:0000256" key="1">
    <source>
        <dbReference type="SAM" id="MobiDB-lite"/>
    </source>
</evidence>
<organism evidence="2 3">
    <name type="scientific">Solanum tuberosum</name>
    <name type="common">Potato</name>
    <dbReference type="NCBI Taxonomy" id="4113"/>
    <lineage>
        <taxon>Eukaryota</taxon>
        <taxon>Viridiplantae</taxon>
        <taxon>Streptophyta</taxon>
        <taxon>Embryophyta</taxon>
        <taxon>Tracheophyta</taxon>
        <taxon>Spermatophyta</taxon>
        <taxon>Magnoliopsida</taxon>
        <taxon>eudicotyledons</taxon>
        <taxon>Gunneridae</taxon>
        <taxon>Pentapetalae</taxon>
        <taxon>asterids</taxon>
        <taxon>lamiids</taxon>
        <taxon>Solanales</taxon>
        <taxon>Solanaceae</taxon>
        <taxon>Solanoideae</taxon>
        <taxon>Solaneae</taxon>
        <taxon>Solanum</taxon>
    </lineage>
</organism>
<accession>M1DMH9</accession>
<keyword evidence="3" id="KW-1185">Reference proteome</keyword>
<dbReference type="AlphaFoldDB" id="M1DMH9"/>
<protein>
    <submittedName>
        <fullName evidence="2">Uncharacterized protein</fullName>
    </submittedName>
</protein>